<accession>A0A0L7K4M5</accession>
<dbReference type="Gene3D" id="3.50.50.60">
    <property type="entry name" value="FAD/NAD(P)-binding domain"/>
    <property type="match status" value="1"/>
</dbReference>
<name>A0A0L7K4M5_OPEBR</name>
<reference evidence="2 3" key="1">
    <citation type="journal article" date="2015" name="Genome Biol. Evol.">
        <title>The genome of winter moth (Operophtera brumata) provides a genomic perspective on sexual dimorphism and phenology.</title>
        <authorList>
            <person name="Derks M.F."/>
            <person name="Smit S."/>
            <person name="Salis L."/>
            <person name="Schijlen E."/>
            <person name="Bossers A."/>
            <person name="Mateman C."/>
            <person name="Pijl A.S."/>
            <person name="de Ridder D."/>
            <person name="Groenen M.A."/>
            <person name="Visser M.E."/>
            <person name="Megens H.J."/>
        </authorList>
    </citation>
    <scope>NUCLEOTIDE SEQUENCE [LARGE SCALE GENOMIC DNA]</scope>
    <source>
        <strain evidence="2">WM2013NL</strain>
        <tissue evidence="2">Head and thorax</tissue>
    </source>
</reference>
<protein>
    <submittedName>
        <fullName evidence="2">Spermine oxidase</fullName>
    </submittedName>
</protein>
<evidence type="ECO:0000259" key="1">
    <source>
        <dbReference type="Pfam" id="PF01593"/>
    </source>
</evidence>
<dbReference type="InterPro" id="IPR050281">
    <property type="entry name" value="Flavin_monoamine_oxidase"/>
</dbReference>
<dbReference type="PANTHER" id="PTHR10742:SF398">
    <property type="entry name" value="AMINE OXIDASE DOMAIN-CONTAINING PROTEIN-RELATED"/>
    <property type="match status" value="1"/>
</dbReference>
<dbReference type="InterPro" id="IPR002937">
    <property type="entry name" value="Amino_oxidase"/>
</dbReference>
<dbReference type="EMBL" id="JTDY01010309">
    <property type="protein sequence ID" value="KOB58253.1"/>
    <property type="molecule type" value="Genomic_DNA"/>
</dbReference>
<dbReference type="Proteomes" id="UP000037510">
    <property type="component" value="Unassembled WGS sequence"/>
</dbReference>
<dbReference type="GO" id="GO:0046592">
    <property type="term" value="F:polyamine oxidase activity"/>
    <property type="evidence" value="ECO:0007669"/>
    <property type="project" value="TreeGrafter"/>
</dbReference>
<organism evidence="2 3">
    <name type="scientific">Operophtera brumata</name>
    <name type="common">Winter moth</name>
    <name type="synonym">Phalaena brumata</name>
    <dbReference type="NCBI Taxonomy" id="104452"/>
    <lineage>
        <taxon>Eukaryota</taxon>
        <taxon>Metazoa</taxon>
        <taxon>Ecdysozoa</taxon>
        <taxon>Arthropoda</taxon>
        <taxon>Hexapoda</taxon>
        <taxon>Insecta</taxon>
        <taxon>Pterygota</taxon>
        <taxon>Neoptera</taxon>
        <taxon>Endopterygota</taxon>
        <taxon>Lepidoptera</taxon>
        <taxon>Glossata</taxon>
        <taxon>Ditrysia</taxon>
        <taxon>Geometroidea</taxon>
        <taxon>Geometridae</taxon>
        <taxon>Larentiinae</taxon>
        <taxon>Operophtera</taxon>
    </lineage>
</organism>
<evidence type="ECO:0000313" key="2">
    <source>
        <dbReference type="EMBL" id="KOB58253.1"/>
    </source>
</evidence>
<dbReference type="SUPFAM" id="SSF54373">
    <property type="entry name" value="FAD-linked reductases, C-terminal domain"/>
    <property type="match status" value="1"/>
</dbReference>
<gene>
    <name evidence="2" type="ORF">OBRU01_25354</name>
</gene>
<dbReference type="PANTHER" id="PTHR10742">
    <property type="entry name" value="FLAVIN MONOAMINE OXIDASE"/>
    <property type="match status" value="1"/>
</dbReference>
<dbReference type="AlphaFoldDB" id="A0A0L7K4M5"/>
<keyword evidence="3" id="KW-1185">Reference proteome</keyword>
<feature type="domain" description="Amine oxidase" evidence="1">
    <location>
        <begin position="2"/>
        <end position="78"/>
    </location>
</feature>
<dbReference type="InterPro" id="IPR036188">
    <property type="entry name" value="FAD/NAD-bd_sf"/>
</dbReference>
<dbReference type="Pfam" id="PF01593">
    <property type="entry name" value="Amino_oxidase"/>
    <property type="match status" value="1"/>
</dbReference>
<sequence length="104" mass="11717">MAVIRQFMGDVAVPDPIEMIRSSWYSNPFTRGSYSYDNTLAPQFPNARKDLGKPLIDAAGQPRVLFAGEATDPTHFSTRAITLEERQLYQLAPANLYMYKSLTD</sequence>
<evidence type="ECO:0000313" key="3">
    <source>
        <dbReference type="Proteomes" id="UP000037510"/>
    </source>
</evidence>
<proteinExistence type="predicted"/>
<dbReference type="Gene3D" id="3.90.660.10">
    <property type="match status" value="1"/>
</dbReference>
<dbReference type="STRING" id="104452.A0A0L7K4M5"/>
<comment type="caution">
    <text evidence="2">The sequence shown here is derived from an EMBL/GenBank/DDBJ whole genome shotgun (WGS) entry which is preliminary data.</text>
</comment>